<keyword evidence="2" id="KW-0723">Serine/threonine-protein kinase</keyword>
<dbReference type="SUPFAM" id="SSF55729">
    <property type="entry name" value="Acyl-CoA N-acyltransferases (Nat)"/>
    <property type="match status" value="1"/>
</dbReference>
<comment type="similarity">
    <text evidence="1">Belongs to the protein kinase superfamily. CAMK Ser/Thr protein kinase family. NIM1 subfamily.</text>
</comment>
<evidence type="ECO:0000256" key="6">
    <source>
        <dbReference type="ARBA" id="ARBA00022840"/>
    </source>
</evidence>
<feature type="region of interest" description="Disordered" evidence="8">
    <location>
        <begin position="351"/>
        <end position="432"/>
    </location>
</feature>
<evidence type="ECO:0000256" key="4">
    <source>
        <dbReference type="ARBA" id="ARBA00022741"/>
    </source>
</evidence>
<dbReference type="PANTHER" id="PTHR24346">
    <property type="entry name" value="MAP/MICROTUBULE AFFINITY-REGULATING KINASE"/>
    <property type="match status" value="1"/>
</dbReference>
<dbReference type="Proteomes" id="UP000650833">
    <property type="component" value="Unassembled WGS sequence"/>
</dbReference>
<dbReference type="InterPro" id="IPR002913">
    <property type="entry name" value="START_lipid-bd_dom"/>
</dbReference>
<evidence type="ECO:0000259" key="9">
    <source>
        <dbReference type="PROSITE" id="PS50011"/>
    </source>
</evidence>
<dbReference type="InterPro" id="IPR031165">
    <property type="entry name" value="GNAT_YJDJ"/>
</dbReference>
<gene>
    <name evidence="12" type="ORF">INT46_005723</name>
</gene>
<dbReference type="Gene3D" id="3.40.630.30">
    <property type="match status" value="1"/>
</dbReference>
<dbReference type="Gene3D" id="3.30.530.20">
    <property type="match status" value="3"/>
</dbReference>
<accession>A0A8H7R0G4</accession>
<sequence length="1790" mass="204887">MRRKQSLPIPPTFLQQDRLNKKYYLDRDSGIVTETDSEIEYGVSNSSNNKRNQNYIFSDDEEISTNLPTTASTLNTQHNFYSHLADQAVLSVRHYLKDDNWKKVLKHKSGTTVYMMQQTNKNEKVALFRGESIIQGFTPQSIFYVIGMRKLWDEQFDDGKLIENLNETSSLTYESYKSTATSKAYDYTLVEKIECSADGEILFACTSVETPQVPKTSGKNRHQIKLQGWVLKQLKTFPVSTHVTYLTQENIKGWIPGLTKKSLARKPLIIASIDSYLQKKAERIRVQQQQQPKKSIPITVNTANTNIFNNTNKNATSTTSLPQISTTTTSLISPPTNQQKRITFADQLDQLDQSSRSSSPSNTFSSSSARSSSASSSSGTTTPNQQLQQTEDDNNSVFDSNSKVSTQFPLPPSNTSHQLSPIQETPMPFSSSKTNKIAIAGTKLYPASRHRTARKQCIDKLQTFAHSDLKDWKHIGDKNNTQLYTQASESSTLPIMRSETTFVGSWTPEQICSVIQCFGARKEWDEHFEKESVVATGTVYIGSISVEDELIPENTQHIRGKLSAYGWALKPITLKKDGKWMGVQVTFIAHMNMGGSGSTPLPLPSAIVRLLTTQACADHIQTYLAAHGCPPYIRRVAGKIIFEEFNVKTNRYTIRFIAKHAPSPRRHQQQQQQQQKHKIIGSMWCTDVRTHQSMYPLGYSIETNEDIRVDVRPNVGLRIFTEKDELDGQTVQLVISKHTSGSKPQFYCNGIEVCAENETKNQDVTKNELVDHSSTIDVSALKTPLSKSLVVKEEKEMNGIKKIKEEETNDKIVHYRRNSHIVVFSDELSFTAHQFAFVLLLMGICYYFDEEEEDDEYKQQEQAECSTTNSKTIPFPFLPLYSQYGFGQRLKNTIPFSKLFFSNNIQPLNYNNQCMFLLKLDSKGRTAAICYLPTRVKNVIEVYHTEIPPNHRHKGVGDRLVQECLIWAKESGTFVIPTCNFVKRHLEYNGFQKYGPVIVKNEQEAHKNKVNLYHVQHIGNYVIHRKTLGSGSMGTVKLAECLSDKDHQQVFMIQIYNKTCVEQPIKVIYLATTSESKSKDPKDTPREREQRTIREMAIMHLLRHPNICQLREWVVQGDHYYMFLEYIEGGQLLDYIISHGKLREKLARKFARQIVSALDYCHRNSIVHRDLKIENILITNHEEIKIIDFGLSNIYSPCRLLNTFCGSLYFAAPELLQARNYTGPEVDVWSFGVVLYVLVCGRVPFDDTSLPALHQKIKNGHVEYPDHLSKDCVDLLSKILVVDPTKRETLSFVIHHPWMNKGYDEPIFNYLPHRQPLTSVDPNVIQGMRGFGLGTPEEIETKLLHIICSPEYQYAAAQVDQNYQQQRQQQDQQQQQNQNREQNESAPNRWRRNLSIRRTTPSSSNNMKKDDPQHLPAMYDPLISIYSLVKERRQFDEKCRLLESEGYQSPVQIGRSASTSLTKSARHANSHSSLMRRKTERVPPSHTRNMFKDDKTEDWAAPPTSNGNSNTPKRSNSVKSTTTILQRSKSAAKRLGAMLPNRQQQQQQQQQQEENIVPQSHSSIAVHIDAPEPTYSLKKKTMNILRSNSLTDRRYRHQHQQQQQQLQQQTQYQKRTSPSSSSTSSNTEEELNGISSSASTSNYSGSGGRFIEEGIQYQREIQQQTPKMSTHPKSLFNFSRRHLFKVNTIDMMKYIQQVLLKLGIRYIPSPHESFTLKCELNDWTRYEEFELDDEGLDRTEDPVNFTVMVYQARWAGGKLGIKVIEAEEDDKFRHIYHTILNELGLLIKTQ</sequence>
<evidence type="ECO:0000313" key="12">
    <source>
        <dbReference type="EMBL" id="KAG2201627.1"/>
    </source>
</evidence>
<dbReference type="CDD" id="cd00177">
    <property type="entry name" value="START"/>
    <property type="match status" value="2"/>
</dbReference>
<dbReference type="PROSITE" id="PS50011">
    <property type="entry name" value="PROTEIN_KINASE_DOM"/>
    <property type="match status" value="1"/>
</dbReference>
<comment type="similarity">
    <text evidence="7">Belongs to the protein kinase superfamily. CAMK Ser/Thr protein kinase family. Smok subfamily.</text>
</comment>
<dbReference type="GO" id="GO:0008289">
    <property type="term" value="F:lipid binding"/>
    <property type="evidence" value="ECO:0007669"/>
    <property type="project" value="InterPro"/>
</dbReference>
<feature type="region of interest" description="Disordered" evidence="8">
    <location>
        <begin position="1593"/>
        <end position="1647"/>
    </location>
</feature>
<organism evidence="12 13">
    <name type="scientific">Mucor plumbeus</name>
    <dbReference type="NCBI Taxonomy" id="97098"/>
    <lineage>
        <taxon>Eukaryota</taxon>
        <taxon>Fungi</taxon>
        <taxon>Fungi incertae sedis</taxon>
        <taxon>Mucoromycota</taxon>
        <taxon>Mucoromycotina</taxon>
        <taxon>Mucoromycetes</taxon>
        <taxon>Mucorales</taxon>
        <taxon>Mucorineae</taxon>
        <taxon>Mucoraceae</taxon>
        <taxon>Mucor</taxon>
    </lineage>
</organism>
<feature type="compositionally biased region" description="Polar residues" evidence="8">
    <location>
        <begin position="1447"/>
        <end position="1463"/>
    </location>
</feature>
<feature type="compositionally biased region" description="Low complexity" evidence="8">
    <location>
        <begin position="1543"/>
        <end position="1552"/>
    </location>
</feature>
<keyword evidence="5" id="KW-0418">Kinase</keyword>
<dbReference type="Gene3D" id="1.10.510.10">
    <property type="entry name" value="Transferase(Phosphotransferase) domain 1"/>
    <property type="match status" value="1"/>
</dbReference>
<dbReference type="PROSITE" id="PS00108">
    <property type="entry name" value="PROTEIN_KINASE_ST"/>
    <property type="match status" value="1"/>
</dbReference>
<evidence type="ECO:0000256" key="1">
    <source>
        <dbReference type="ARBA" id="ARBA00010791"/>
    </source>
</evidence>
<feature type="domain" description="Protein kinase" evidence="9">
    <location>
        <begin position="1022"/>
        <end position="1299"/>
    </location>
</feature>
<comment type="caution">
    <text evidence="12">The sequence shown here is derived from an EMBL/GenBank/DDBJ whole genome shotgun (WGS) entry which is preliminary data.</text>
</comment>
<feature type="compositionally biased region" description="Polar residues" evidence="8">
    <location>
        <begin position="1396"/>
        <end position="1406"/>
    </location>
</feature>
<dbReference type="GO" id="GO:0000226">
    <property type="term" value="P:microtubule cytoskeleton organization"/>
    <property type="evidence" value="ECO:0007669"/>
    <property type="project" value="TreeGrafter"/>
</dbReference>
<dbReference type="InterPro" id="IPR008271">
    <property type="entry name" value="Ser/Thr_kinase_AS"/>
</dbReference>
<proteinExistence type="inferred from homology"/>
<feature type="compositionally biased region" description="Low complexity" evidence="8">
    <location>
        <begin position="1359"/>
        <end position="1380"/>
    </location>
</feature>
<dbReference type="CDD" id="cd04301">
    <property type="entry name" value="NAT_SF"/>
    <property type="match status" value="1"/>
</dbReference>
<dbReference type="GO" id="GO:0005737">
    <property type="term" value="C:cytoplasm"/>
    <property type="evidence" value="ECO:0007669"/>
    <property type="project" value="TreeGrafter"/>
</dbReference>
<dbReference type="InterPro" id="IPR023393">
    <property type="entry name" value="START-like_dom_sf"/>
</dbReference>
<evidence type="ECO:0000256" key="5">
    <source>
        <dbReference type="ARBA" id="ARBA00022777"/>
    </source>
</evidence>
<reference evidence="12" key="1">
    <citation type="submission" date="2020-12" db="EMBL/GenBank/DDBJ databases">
        <title>Metabolic potential, ecology and presence of endohyphal bacteria is reflected in genomic diversity of Mucoromycotina.</title>
        <authorList>
            <person name="Muszewska A."/>
            <person name="Okrasinska A."/>
            <person name="Steczkiewicz K."/>
            <person name="Drgas O."/>
            <person name="Orlowska M."/>
            <person name="Perlinska-Lenart U."/>
            <person name="Aleksandrzak-Piekarczyk T."/>
            <person name="Szatraj K."/>
            <person name="Zielenkiewicz U."/>
            <person name="Pilsyk S."/>
            <person name="Malc E."/>
            <person name="Mieczkowski P."/>
            <person name="Kruszewska J.S."/>
            <person name="Biernat P."/>
            <person name="Pawlowska J."/>
        </authorList>
    </citation>
    <scope>NUCLEOTIDE SEQUENCE</scope>
    <source>
        <strain evidence="12">CBS 226.32</strain>
    </source>
</reference>
<feature type="region of interest" description="Disordered" evidence="8">
    <location>
        <begin position="308"/>
        <end position="337"/>
    </location>
</feature>
<keyword evidence="13" id="KW-1185">Reference proteome</keyword>
<keyword evidence="3" id="KW-0808">Transferase</keyword>
<protein>
    <recommendedName>
        <fullName evidence="14">Non-specific serine/threonine protein kinase</fullName>
    </recommendedName>
</protein>
<dbReference type="FunFam" id="1.10.510.10:FF:000002">
    <property type="entry name" value="Non-specific serine/threonine protein kinase"/>
    <property type="match status" value="1"/>
</dbReference>
<feature type="compositionally biased region" description="Low complexity" evidence="8">
    <location>
        <begin position="1633"/>
        <end position="1644"/>
    </location>
</feature>
<evidence type="ECO:0000259" key="11">
    <source>
        <dbReference type="PROSITE" id="PS51729"/>
    </source>
</evidence>
<dbReference type="GO" id="GO:0004674">
    <property type="term" value="F:protein serine/threonine kinase activity"/>
    <property type="evidence" value="ECO:0007669"/>
    <property type="project" value="UniProtKB-KW"/>
</dbReference>
<feature type="region of interest" description="Disordered" evidence="8">
    <location>
        <begin position="1359"/>
        <end position="1415"/>
    </location>
</feature>
<keyword evidence="6" id="KW-0067">ATP-binding</keyword>
<evidence type="ECO:0000256" key="2">
    <source>
        <dbReference type="ARBA" id="ARBA00022527"/>
    </source>
</evidence>
<keyword evidence="4" id="KW-0547">Nucleotide-binding</keyword>
<dbReference type="InterPro" id="IPR016181">
    <property type="entry name" value="Acyl_CoA_acyltransferase"/>
</dbReference>
<evidence type="ECO:0000256" key="3">
    <source>
        <dbReference type="ARBA" id="ARBA00022679"/>
    </source>
</evidence>
<dbReference type="SMART" id="SM00220">
    <property type="entry name" value="S_TKc"/>
    <property type="match status" value="1"/>
</dbReference>
<dbReference type="GO" id="GO:0005524">
    <property type="term" value="F:ATP binding"/>
    <property type="evidence" value="ECO:0007669"/>
    <property type="project" value="UniProtKB-KW"/>
</dbReference>
<dbReference type="PANTHER" id="PTHR24346:SF82">
    <property type="entry name" value="KP78A-RELATED"/>
    <property type="match status" value="1"/>
</dbReference>
<evidence type="ECO:0000313" key="13">
    <source>
        <dbReference type="Proteomes" id="UP000650833"/>
    </source>
</evidence>
<dbReference type="SUPFAM" id="SSF55961">
    <property type="entry name" value="Bet v1-like"/>
    <property type="match status" value="2"/>
</dbReference>
<feature type="compositionally biased region" description="Low complexity" evidence="8">
    <location>
        <begin position="308"/>
        <end position="336"/>
    </location>
</feature>
<feature type="compositionally biased region" description="Polar residues" evidence="8">
    <location>
        <begin position="1503"/>
        <end position="1529"/>
    </location>
</feature>
<dbReference type="PROSITE" id="PS50848">
    <property type="entry name" value="START"/>
    <property type="match status" value="1"/>
</dbReference>
<feature type="domain" description="N-acetyltransferase" evidence="11">
    <location>
        <begin position="908"/>
        <end position="999"/>
    </location>
</feature>
<dbReference type="Pfam" id="PF00069">
    <property type="entry name" value="Pkinase"/>
    <property type="match status" value="1"/>
</dbReference>
<dbReference type="PROSITE" id="PS51729">
    <property type="entry name" value="GNAT_YJDJ"/>
    <property type="match status" value="1"/>
</dbReference>
<feature type="compositionally biased region" description="Low complexity" evidence="8">
    <location>
        <begin position="354"/>
        <end position="378"/>
    </location>
</feature>
<dbReference type="GO" id="GO:0035556">
    <property type="term" value="P:intracellular signal transduction"/>
    <property type="evidence" value="ECO:0007669"/>
    <property type="project" value="TreeGrafter"/>
</dbReference>
<evidence type="ECO:0000259" key="10">
    <source>
        <dbReference type="PROSITE" id="PS50848"/>
    </source>
</evidence>
<evidence type="ECO:0008006" key="14">
    <source>
        <dbReference type="Google" id="ProtNLM"/>
    </source>
</evidence>
<evidence type="ECO:0000256" key="7">
    <source>
        <dbReference type="ARBA" id="ARBA00038181"/>
    </source>
</evidence>
<dbReference type="EMBL" id="JAEPRC010000278">
    <property type="protein sequence ID" value="KAG2201627.1"/>
    <property type="molecule type" value="Genomic_DNA"/>
</dbReference>
<dbReference type="OrthoDB" id="193931at2759"/>
<dbReference type="Pfam" id="PF01852">
    <property type="entry name" value="START"/>
    <property type="match status" value="1"/>
</dbReference>
<feature type="region of interest" description="Disordered" evidence="8">
    <location>
        <begin position="1447"/>
        <end position="1560"/>
    </location>
</feature>
<dbReference type="Pfam" id="PF14542">
    <property type="entry name" value="Acetyltransf_CG"/>
    <property type="match status" value="1"/>
</dbReference>
<dbReference type="InterPro" id="IPR000719">
    <property type="entry name" value="Prot_kinase_dom"/>
</dbReference>
<evidence type="ECO:0000256" key="8">
    <source>
        <dbReference type="SAM" id="MobiDB-lite"/>
    </source>
</evidence>
<dbReference type="SUPFAM" id="SSF56112">
    <property type="entry name" value="Protein kinase-like (PK-like)"/>
    <property type="match status" value="1"/>
</dbReference>
<dbReference type="InterPro" id="IPR011009">
    <property type="entry name" value="Kinase-like_dom_sf"/>
</dbReference>
<feature type="domain" description="START" evidence="10">
    <location>
        <begin position="97"/>
        <end position="293"/>
    </location>
</feature>
<feature type="compositionally biased region" description="Low complexity" evidence="8">
    <location>
        <begin position="1600"/>
        <end position="1626"/>
    </location>
</feature>
<name>A0A8H7R0G4_9FUNG</name>
<feature type="compositionally biased region" description="Basic residues" evidence="8">
    <location>
        <begin position="1464"/>
        <end position="1479"/>
    </location>
</feature>
<feature type="compositionally biased region" description="Polar residues" evidence="8">
    <location>
        <begin position="379"/>
        <end position="432"/>
    </location>
</feature>